<dbReference type="PANTHER" id="PTHR30055">
    <property type="entry name" value="HTH-TYPE TRANSCRIPTIONAL REGULATOR RUTR"/>
    <property type="match status" value="1"/>
</dbReference>
<gene>
    <name evidence="4" type="ORF">R5A26_19025</name>
</gene>
<dbReference type="InterPro" id="IPR036271">
    <property type="entry name" value="Tet_transcr_reg_TetR-rel_C_sf"/>
</dbReference>
<keyword evidence="1 2" id="KW-0238">DNA-binding</keyword>
<keyword evidence="5" id="KW-1185">Reference proteome</keyword>
<sequence>MARVPMDQRRQDFIEATVRVIGERGTRGATTRRIAEAAQAPLATLHYVFHTKEQLFFAVFEHASDQLLERIGASKGGTGLGKTAASLLDTTMTWYIENDDYARAQFDLYMWALRQEDVHPGLATRAYDLFIDRFADVLRKHLVDGDDPELVEPLARIVASHLDGLCLQWHGYRDRARLDADVALAGEAIELLVESRRGRSRA</sequence>
<organism evidence="4 5">
    <name type="scientific">Streptomyces prunicolor</name>
    <dbReference type="NCBI Taxonomy" id="67348"/>
    <lineage>
        <taxon>Bacteria</taxon>
        <taxon>Bacillati</taxon>
        <taxon>Actinomycetota</taxon>
        <taxon>Actinomycetes</taxon>
        <taxon>Kitasatosporales</taxon>
        <taxon>Streptomycetaceae</taxon>
        <taxon>Streptomyces</taxon>
    </lineage>
</organism>
<dbReference type="InterPro" id="IPR050109">
    <property type="entry name" value="HTH-type_TetR-like_transc_reg"/>
</dbReference>
<dbReference type="Pfam" id="PF00440">
    <property type="entry name" value="TetR_N"/>
    <property type="match status" value="1"/>
</dbReference>
<dbReference type="SUPFAM" id="SSF46689">
    <property type="entry name" value="Homeodomain-like"/>
    <property type="match status" value="1"/>
</dbReference>
<feature type="domain" description="HTH tetR-type" evidence="3">
    <location>
        <begin position="7"/>
        <end position="67"/>
    </location>
</feature>
<reference evidence="4 5" key="1">
    <citation type="submission" date="2023-10" db="EMBL/GenBank/DDBJ databases">
        <title>Characterization of rhizosphere-enriched actinobacteria from wheat plants lab-grown on chernevaya soil.</title>
        <authorList>
            <person name="Tikhonova E.N."/>
            <person name="Konopkin A."/>
            <person name="Kravchenko I.K."/>
        </authorList>
    </citation>
    <scope>NUCLEOTIDE SEQUENCE [LARGE SCALE GENOMIC DNA]</scope>
    <source>
        <strain evidence="4 5">RR29</strain>
    </source>
</reference>
<comment type="caution">
    <text evidence="4">The sequence shown here is derived from an EMBL/GenBank/DDBJ whole genome shotgun (WGS) entry which is preliminary data.</text>
</comment>
<feature type="DNA-binding region" description="H-T-H motif" evidence="2">
    <location>
        <begin position="30"/>
        <end position="49"/>
    </location>
</feature>
<dbReference type="PROSITE" id="PS50977">
    <property type="entry name" value="HTH_TETR_2"/>
    <property type="match status" value="1"/>
</dbReference>
<dbReference type="Gene3D" id="1.10.357.10">
    <property type="entry name" value="Tetracycline Repressor, domain 2"/>
    <property type="match status" value="1"/>
</dbReference>
<evidence type="ECO:0000256" key="1">
    <source>
        <dbReference type="ARBA" id="ARBA00023125"/>
    </source>
</evidence>
<proteinExistence type="predicted"/>
<dbReference type="RefSeq" id="WP_317772211.1">
    <property type="nucleotide sequence ID" value="NZ_JAWMAJ010000058.1"/>
</dbReference>
<evidence type="ECO:0000259" key="3">
    <source>
        <dbReference type="PROSITE" id="PS50977"/>
    </source>
</evidence>
<dbReference type="InterPro" id="IPR009057">
    <property type="entry name" value="Homeodomain-like_sf"/>
</dbReference>
<accession>A0ABU4FBS0</accession>
<dbReference type="SUPFAM" id="SSF48498">
    <property type="entry name" value="Tetracyclin repressor-like, C-terminal domain"/>
    <property type="match status" value="1"/>
</dbReference>
<dbReference type="EMBL" id="JAWMAJ010000058">
    <property type="protein sequence ID" value="MDV7218042.1"/>
    <property type="molecule type" value="Genomic_DNA"/>
</dbReference>
<evidence type="ECO:0000313" key="5">
    <source>
        <dbReference type="Proteomes" id="UP001187346"/>
    </source>
</evidence>
<protein>
    <submittedName>
        <fullName evidence="4">TetR/AcrR family transcriptional regulator</fullName>
    </submittedName>
</protein>
<evidence type="ECO:0000256" key="2">
    <source>
        <dbReference type="PROSITE-ProRule" id="PRU00335"/>
    </source>
</evidence>
<name>A0ABU4FBS0_9ACTN</name>
<dbReference type="InterPro" id="IPR001647">
    <property type="entry name" value="HTH_TetR"/>
</dbReference>
<dbReference type="Proteomes" id="UP001187346">
    <property type="component" value="Unassembled WGS sequence"/>
</dbReference>
<dbReference type="PANTHER" id="PTHR30055:SF226">
    <property type="entry name" value="HTH-TYPE TRANSCRIPTIONAL REGULATOR PKSA"/>
    <property type="match status" value="1"/>
</dbReference>
<evidence type="ECO:0000313" key="4">
    <source>
        <dbReference type="EMBL" id="MDV7218042.1"/>
    </source>
</evidence>